<dbReference type="InterPro" id="IPR039781">
    <property type="entry name" value="Rad21/Rec8-like"/>
</dbReference>
<dbReference type="GO" id="GO:0003682">
    <property type="term" value="F:chromatin binding"/>
    <property type="evidence" value="ECO:0007669"/>
    <property type="project" value="TreeGrafter"/>
</dbReference>
<dbReference type="InterPro" id="IPR006910">
    <property type="entry name" value="Rad21_Rec8_N"/>
</dbReference>
<dbReference type="Proteomes" id="UP000046393">
    <property type="component" value="Unplaced"/>
</dbReference>
<evidence type="ECO:0000256" key="1">
    <source>
        <dbReference type="ARBA" id="ARBA00004123"/>
    </source>
</evidence>
<sequence length="638" mass="71953">MFFGNVLLDKSGPYALLWKAVHGNIKSIPRTEIKNFDAVQKCENLLEKLPEPLTQINTTTKFSLYLISNLLYGIVIVVKRQGDILLVDAEELRASFSIFAKTKRKRLFFGDVSNAKTPKRSRFIQDMLVDNFNPVTDYNDPMNKLDQAFLNNRIEVAQLDDITLKEPDFMSAIPEKFSDAVTDFGENSTERQQIFSNAGIERSFRDIINEASTVQNLQIEKENQNDENCNKTTQAVTESAVNVTDAFTVSKQDAGPALQSVENVNSEFLKESVINDQQDTVFFILISLIFHGIFNQQPQLKKRKMNKRFRKQHHVCDKETTIPLEKITERIKNTSLYQRSPSSLFDSDNNEACVKSLFGKKFATTIANRLFGEEWVPKPRGVNPMSFEEALRHGRNKDMSESALDKILDMDFQNDKSVKERARNSSTTFLRISTSKSTTTSELVDDLKISSILDSPSAIPPKISEPLDSISLDEETEAEPNQPKISDLLLDISVDSDVTIQDDNARKSLPEVPKSNQENALNLNVSRERNDDISQVQNATLLDSRTIQNVSFNPPITEALPKITVYTSCTSSDKFFQQIKAALESNGDYASFSELVQFSSRATAARSFSLLLTLIKERKVEVVEEEPYGDIKISLANA</sequence>
<evidence type="ECO:0000256" key="3">
    <source>
        <dbReference type="ARBA" id="ARBA00023242"/>
    </source>
</evidence>
<feature type="domain" description="Rad21/Rec8-like protein C-terminal eukaryotic" evidence="4">
    <location>
        <begin position="587"/>
        <end position="635"/>
    </location>
</feature>
<protein>
    <submittedName>
        <fullName evidence="7">Rad21_Rec8_N domain-containing protein</fullName>
    </submittedName>
</protein>
<organism evidence="6 7">
    <name type="scientific">Syphacia muris</name>
    <dbReference type="NCBI Taxonomy" id="451379"/>
    <lineage>
        <taxon>Eukaryota</taxon>
        <taxon>Metazoa</taxon>
        <taxon>Ecdysozoa</taxon>
        <taxon>Nematoda</taxon>
        <taxon>Chromadorea</taxon>
        <taxon>Rhabditida</taxon>
        <taxon>Spirurina</taxon>
        <taxon>Oxyuridomorpha</taxon>
        <taxon>Oxyuroidea</taxon>
        <taxon>Oxyuridae</taxon>
        <taxon>Syphacia</taxon>
    </lineage>
</organism>
<accession>A0A158R5J3</accession>
<dbReference type="Pfam" id="PF04824">
    <property type="entry name" value="Rad21_Rec8"/>
    <property type="match status" value="1"/>
</dbReference>
<evidence type="ECO:0000259" key="4">
    <source>
        <dbReference type="Pfam" id="PF04824"/>
    </source>
</evidence>
<dbReference type="SUPFAM" id="SSF46785">
    <property type="entry name" value="Winged helix' DNA-binding domain"/>
    <property type="match status" value="1"/>
</dbReference>
<keyword evidence="3" id="KW-0539">Nucleus</keyword>
<dbReference type="GO" id="GO:0006302">
    <property type="term" value="P:double-strand break repair"/>
    <property type="evidence" value="ECO:0007669"/>
    <property type="project" value="TreeGrafter"/>
</dbReference>
<dbReference type="GO" id="GO:0005634">
    <property type="term" value="C:nucleus"/>
    <property type="evidence" value="ECO:0007669"/>
    <property type="project" value="UniProtKB-SubCell"/>
</dbReference>
<feature type="domain" description="Rad21/Rec8-like protein N-terminal" evidence="5">
    <location>
        <begin position="1"/>
        <end position="102"/>
    </location>
</feature>
<dbReference type="InterPro" id="IPR023093">
    <property type="entry name" value="ScpA-like_C"/>
</dbReference>
<evidence type="ECO:0000313" key="7">
    <source>
        <dbReference type="WBParaSite" id="SMUV_0000698901-mRNA-1"/>
    </source>
</evidence>
<name>A0A158R5J3_9BILA</name>
<dbReference type="InterPro" id="IPR036390">
    <property type="entry name" value="WH_DNA-bd_sf"/>
</dbReference>
<reference evidence="7" key="1">
    <citation type="submission" date="2016-04" db="UniProtKB">
        <authorList>
            <consortium name="WormBaseParasite"/>
        </authorList>
    </citation>
    <scope>IDENTIFICATION</scope>
</reference>
<evidence type="ECO:0000256" key="2">
    <source>
        <dbReference type="ARBA" id="ARBA00009870"/>
    </source>
</evidence>
<dbReference type="WBParaSite" id="SMUV_0000698901-mRNA-1">
    <property type="protein sequence ID" value="SMUV_0000698901-mRNA-1"/>
    <property type="gene ID" value="SMUV_0000698901"/>
</dbReference>
<dbReference type="AlphaFoldDB" id="A0A158R5J3"/>
<comment type="subcellular location">
    <subcellularLocation>
        <location evidence="1">Nucleus</location>
    </subcellularLocation>
</comment>
<dbReference type="STRING" id="451379.A0A158R5J3"/>
<proteinExistence type="inferred from homology"/>
<evidence type="ECO:0000259" key="5">
    <source>
        <dbReference type="Pfam" id="PF04825"/>
    </source>
</evidence>
<keyword evidence="6" id="KW-1185">Reference proteome</keyword>
<dbReference type="GO" id="GO:0030893">
    <property type="term" value="C:meiotic cohesin complex"/>
    <property type="evidence" value="ECO:0007669"/>
    <property type="project" value="TreeGrafter"/>
</dbReference>
<dbReference type="InterPro" id="IPR006909">
    <property type="entry name" value="Rad21/Rec8_C_eu"/>
</dbReference>
<dbReference type="Gene3D" id="1.10.10.580">
    <property type="entry name" value="Structural maintenance of chromosome 1. Chain E"/>
    <property type="match status" value="1"/>
</dbReference>
<dbReference type="Pfam" id="PF04825">
    <property type="entry name" value="Rad21_Rec8_N"/>
    <property type="match status" value="1"/>
</dbReference>
<dbReference type="PANTHER" id="PTHR12585">
    <property type="entry name" value="SCC1 / RAD21 FAMILY MEMBER"/>
    <property type="match status" value="1"/>
</dbReference>
<dbReference type="PANTHER" id="PTHR12585:SF27">
    <property type="entry name" value="MEIOTIC RECOMBINATION PROTEIN REC8 HOMOLOG"/>
    <property type="match status" value="1"/>
</dbReference>
<comment type="similarity">
    <text evidence="2">Belongs to the rad21 family.</text>
</comment>
<evidence type="ECO:0000313" key="6">
    <source>
        <dbReference type="Proteomes" id="UP000046393"/>
    </source>
</evidence>
<dbReference type="GO" id="GO:0051177">
    <property type="term" value="P:meiotic sister chromatid cohesion"/>
    <property type="evidence" value="ECO:0007669"/>
    <property type="project" value="TreeGrafter"/>
</dbReference>